<evidence type="ECO:0000256" key="3">
    <source>
        <dbReference type="ARBA" id="ARBA00019906"/>
    </source>
</evidence>
<feature type="transmembrane region" description="Helical" evidence="11">
    <location>
        <begin position="312"/>
        <end position="331"/>
    </location>
</feature>
<gene>
    <name evidence="13" type="ORF">AWR36_013240</name>
</gene>
<feature type="domain" description="NADH:quinone oxidoreductase/Mrp antiporter transmembrane" evidence="12">
    <location>
        <begin position="136"/>
        <end position="424"/>
    </location>
</feature>
<feature type="transmembrane region" description="Helical" evidence="11">
    <location>
        <begin position="343"/>
        <end position="361"/>
    </location>
</feature>
<comment type="caution">
    <text evidence="13">The sequence shown here is derived from an EMBL/GenBank/DDBJ whole genome shotgun (WGS) entry which is preliminary data.</text>
</comment>
<feature type="transmembrane region" description="Helical" evidence="11">
    <location>
        <begin position="84"/>
        <end position="107"/>
    </location>
</feature>
<dbReference type="PANTHER" id="PTHR43507:SF1">
    <property type="entry name" value="NADH-UBIQUINONE OXIDOREDUCTASE CHAIN 4"/>
    <property type="match status" value="1"/>
</dbReference>
<comment type="similarity">
    <text evidence="2">Belongs to the complex I subunit 4 family.</text>
</comment>
<accession>A0ABX4HX87</accession>
<protein>
    <recommendedName>
        <fullName evidence="3">NADH-quinone oxidoreductase subunit M</fullName>
    </recommendedName>
    <alternativeName>
        <fullName evidence="7">NADH dehydrogenase I subunit M</fullName>
    </alternativeName>
    <alternativeName>
        <fullName evidence="8">NDH-1 subunit M</fullName>
    </alternativeName>
</protein>
<keyword evidence="4 9" id="KW-0812">Transmembrane</keyword>
<keyword evidence="6 11" id="KW-0472">Membrane</keyword>
<dbReference type="EMBL" id="LRFG02000005">
    <property type="protein sequence ID" value="PCO04603.1"/>
    <property type="molecule type" value="Genomic_DNA"/>
</dbReference>
<evidence type="ECO:0000259" key="12">
    <source>
        <dbReference type="Pfam" id="PF00361"/>
    </source>
</evidence>
<feature type="region of interest" description="Disordered" evidence="10">
    <location>
        <begin position="513"/>
        <end position="532"/>
    </location>
</feature>
<feature type="transmembrane region" description="Helical" evidence="11">
    <location>
        <begin position="283"/>
        <end position="305"/>
    </location>
</feature>
<dbReference type="InterPro" id="IPR001750">
    <property type="entry name" value="ND/Mrp_TM"/>
</dbReference>
<sequence length="532" mass="56987">MLALLIALMATGGCFAPLVEKARPGGGRWLTLAILLAACALLLGEVAAFSPTRGTQPLDSLAAPDWWQQVSLPWIPRFGIRFSLALDGLSFALLLLTLAMGLFALLATWSQVKYRCGFFYANYLWVLAGIVGVFTAVDLFLFFFFWEVMLIPMLLLIAIWGYEARTAAAIKFFIFTQASSLLMLVAIIALVFIHYRATGEVTFAYEALLSSQRSPEAAYWLMLGFFVAFAVKLPSIPFHTWLPDAHTQAPTAGSILLAAILLKTGAYGLIRFVLPLFPEASQTFAPVAMALGAISVVYGAVLAFAQSDMKRLVAYSSVSHMGFVLLGIYAFNVVAFQGALVQLFAHGLSTAALFALVGRLQHQLHTRDMGHMGGLWSTLPRLSAFVLFFAVASLGLPGLGNFVAEFLVLLGAFGRSAPLAVFAALGMIGAAIYALVMVQRSLFGPPSAQVSSTPDAGALPQGLTDLSVREWLALLALALTLVFIGLRPQPLMDSVAPAIEKALAGEQAVTSKPVARSVPTTQEMTINTGGRP</sequence>
<evidence type="ECO:0000256" key="11">
    <source>
        <dbReference type="SAM" id="Phobius"/>
    </source>
</evidence>
<organism evidence="13 14">
    <name type="scientific">Microbulbifer flavimaris</name>
    <dbReference type="NCBI Taxonomy" id="1781068"/>
    <lineage>
        <taxon>Bacteria</taxon>
        <taxon>Pseudomonadati</taxon>
        <taxon>Pseudomonadota</taxon>
        <taxon>Gammaproteobacteria</taxon>
        <taxon>Cellvibrionales</taxon>
        <taxon>Microbulbiferaceae</taxon>
        <taxon>Microbulbifer</taxon>
    </lineage>
</organism>
<evidence type="ECO:0000256" key="9">
    <source>
        <dbReference type="RuleBase" id="RU000320"/>
    </source>
</evidence>
<evidence type="ECO:0000256" key="7">
    <source>
        <dbReference type="ARBA" id="ARBA00031584"/>
    </source>
</evidence>
<evidence type="ECO:0000256" key="2">
    <source>
        <dbReference type="ARBA" id="ARBA00009025"/>
    </source>
</evidence>
<evidence type="ECO:0000256" key="1">
    <source>
        <dbReference type="ARBA" id="ARBA00004127"/>
    </source>
</evidence>
<dbReference type="Proteomes" id="UP000218427">
    <property type="component" value="Unassembled WGS sequence"/>
</dbReference>
<dbReference type="RefSeq" id="WP_067085777.1">
    <property type="nucleotide sequence ID" value="NZ_LRFG02000005.1"/>
</dbReference>
<dbReference type="Pfam" id="PF00361">
    <property type="entry name" value="Proton_antipo_M"/>
    <property type="match status" value="1"/>
</dbReference>
<evidence type="ECO:0000256" key="10">
    <source>
        <dbReference type="SAM" id="MobiDB-lite"/>
    </source>
</evidence>
<name>A0ABX4HX87_9GAMM</name>
<dbReference type="InterPro" id="IPR010227">
    <property type="entry name" value="NADH_Q_OxRdtase_chainM/4"/>
</dbReference>
<evidence type="ECO:0000256" key="8">
    <source>
        <dbReference type="ARBA" id="ARBA00032798"/>
    </source>
</evidence>
<dbReference type="PANTHER" id="PTHR43507">
    <property type="entry name" value="NADH-UBIQUINONE OXIDOREDUCTASE CHAIN 4"/>
    <property type="match status" value="1"/>
</dbReference>
<evidence type="ECO:0000256" key="4">
    <source>
        <dbReference type="ARBA" id="ARBA00022692"/>
    </source>
</evidence>
<evidence type="ECO:0000256" key="6">
    <source>
        <dbReference type="ARBA" id="ARBA00023136"/>
    </source>
</evidence>
<evidence type="ECO:0000313" key="13">
    <source>
        <dbReference type="EMBL" id="PCO04603.1"/>
    </source>
</evidence>
<feature type="transmembrane region" description="Helical" evidence="11">
    <location>
        <begin position="31"/>
        <end position="49"/>
    </location>
</feature>
<dbReference type="InterPro" id="IPR003918">
    <property type="entry name" value="NADH_UbQ_OxRdtase"/>
</dbReference>
<proteinExistence type="inferred from homology"/>
<feature type="compositionally biased region" description="Polar residues" evidence="10">
    <location>
        <begin position="518"/>
        <end position="532"/>
    </location>
</feature>
<feature type="transmembrane region" description="Helical" evidence="11">
    <location>
        <begin position="217"/>
        <end position="234"/>
    </location>
</feature>
<dbReference type="PRINTS" id="PR01437">
    <property type="entry name" value="NUOXDRDTASE4"/>
</dbReference>
<feature type="transmembrane region" description="Helical" evidence="11">
    <location>
        <begin position="255"/>
        <end position="277"/>
    </location>
</feature>
<feature type="transmembrane region" description="Helical" evidence="11">
    <location>
        <begin position="416"/>
        <end position="436"/>
    </location>
</feature>
<evidence type="ECO:0000313" key="14">
    <source>
        <dbReference type="Proteomes" id="UP000218427"/>
    </source>
</evidence>
<evidence type="ECO:0000256" key="5">
    <source>
        <dbReference type="ARBA" id="ARBA00022989"/>
    </source>
</evidence>
<reference evidence="13" key="1">
    <citation type="submission" date="2017-08" db="EMBL/GenBank/DDBJ databases">
        <title>Microbulbifer marisrubri sp. nov., a halophilic alphaproteobacterium isolated from marine sediment of the Yellow Sea, China.</title>
        <authorList>
            <person name="Zhang G."/>
            <person name="Xiong Q."/>
        </authorList>
    </citation>
    <scope>NUCLEOTIDE SEQUENCE [LARGE SCALE GENOMIC DNA]</scope>
    <source>
        <strain evidence="13">WRN-8</strain>
    </source>
</reference>
<feature type="transmembrane region" description="Helical" evidence="11">
    <location>
        <begin position="382"/>
        <end position="404"/>
    </location>
</feature>
<keyword evidence="5 11" id="KW-1133">Transmembrane helix</keyword>
<dbReference type="NCBIfam" id="TIGR01972">
    <property type="entry name" value="NDH_I_M"/>
    <property type="match status" value="1"/>
</dbReference>
<keyword evidence="14" id="KW-1185">Reference proteome</keyword>
<comment type="subcellular location">
    <subcellularLocation>
        <location evidence="1">Endomembrane system</location>
        <topology evidence="1">Multi-pass membrane protein</topology>
    </subcellularLocation>
    <subcellularLocation>
        <location evidence="9">Membrane</location>
        <topology evidence="9">Multi-pass membrane protein</topology>
    </subcellularLocation>
</comment>
<feature type="transmembrane region" description="Helical" evidence="11">
    <location>
        <begin position="127"/>
        <end position="160"/>
    </location>
</feature>
<feature type="transmembrane region" description="Helical" evidence="11">
    <location>
        <begin position="172"/>
        <end position="197"/>
    </location>
</feature>